<reference evidence="1" key="2">
    <citation type="submission" date="2015-03" db="UniProtKB">
        <authorList>
            <consortium name="EnsemblPlants"/>
        </authorList>
    </citation>
    <scope>IDENTIFICATION</scope>
</reference>
<accession>A0A0D3A4X6</accession>
<proteinExistence type="predicted"/>
<dbReference type="InterPro" id="IPR050354">
    <property type="entry name" value="F-box/kelch-repeat_ARATH"/>
</dbReference>
<dbReference type="AlphaFoldDB" id="A0A0D3A4X6"/>
<evidence type="ECO:0000313" key="2">
    <source>
        <dbReference type="Proteomes" id="UP000032141"/>
    </source>
</evidence>
<reference evidence="1 2" key="1">
    <citation type="journal article" date="2014" name="Genome Biol.">
        <title>Transcriptome and methylome profiling reveals relics of genome dominance in the mesopolyploid Brassica oleracea.</title>
        <authorList>
            <person name="Parkin I.A."/>
            <person name="Koh C."/>
            <person name="Tang H."/>
            <person name="Robinson S.J."/>
            <person name="Kagale S."/>
            <person name="Clarke W.E."/>
            <person name="Town C.D."/>
            <person name="Nixon J."/>
            <person name="Krishnakumar V."/>
            <person name="Bidwell S.L."/>
            <person name="Denoeud F."/>
            <person name="Belcram H."/>
            <person name="Links M.G."/>
            <person name="Just J."/>
            <person name="Clarke C."/>
            <person name="Bender T."/>
            <person name="Huebert T."/>
            <person name="Mason A.S."/>
            <person name="Pires J.C."/>
            <person name="Barker G."/>
            <person name="Moore J."/>
            <person name="Walley P.G."/>
            <person name="Manoli S."/>
            <person name="Batley J."/>
            <person name="Edwards D."/>
            <person name="Nelson M.N."/>
            <person name="Wang X."/>
            <person name="Paterson A.H."/>
            <person name="King G."/>
            <person name="Bancroft I."/>
            <person name="Chalhoub B."/>
            <person name="Sharpe A.G."/>
        </authorList>
    </citation>
    <scope>NUCLEOTIDE SEQUENCE</scope>
    <source>
        <strain evidence="1 2">cv. TO1000</strain>
    </source>
</reference>
<dbReference type="Gramene" id="Bo1g024450.1">
    <property type="protein sequence ID" value="Bo1g024450.1"/>
    <property type="gene ID" value="Bo1g024450"/>
</dbReference>
<sequence>MFVARCGGYELLAQHSRSDLASLAITSKSHRSLVASTELCPVPSMKMARASASVSLVDEGWRIAQTGQTQKRCSIQTLKLGSHAWLPYYVETKTYALDIQQSVVLDDNGTSTIFAVDEDGQSFYIVPSDGISLGETNSKQPGHRKDWCVIGKELLLWYSPENIVPARPVDFDIGKLCSNSAGNIVIFWNKQLDDIEGNVELWCAEISVERRKGGEVWGKCEWSDAVVKLYPDFSHAYTVEVLYAASVYV</sequence>
<evidence type="ECO:0000313" key="1">
    <source>
        <dbReference type="EnsemblPlants" id="Bo1g024450.1"/>
    </source>
</evidence>
<organism evidence="1 2">
    <name type="scientific">Brassica oleracea var. oleracea</name>
    <dbReference type="NCBI Taxonomy" id="109376"/>
    <lineage>
        <taxon>Eukaryota</taxon>
        <taxon>Viridiplantae</taxon>
        <taxon>Streptophyta</taxon>
        <taxon>Embryophyta</taxon>
        <taxon>Tracheophyta</taxon>
        <taxon>Spermatophyta</taxon>
        <taxon>Magnoliopsida</taxon>
        <taxon>eudicotyledons</taxon>
        <taxon>Gunneridae</taxon>
        <taxon>Pentapetalae</taxon>
        <taxon>rosids</taxon>
        <taxon>malvids</taxon>
        <taxon>Brassicales</taxon>
        <taxon>Brassicaceae</taxon>
        <taxon>Brassiceae</taxon>
        <taxon>Brassica</taxon>
    </lineage>
</organism>
<dbReference type="PANTHER" id="PTHR24414">
    <property type="entry name" value="F-BOX/KELCH-REPEAT PROTEIN SKIP4"/>
    <property type="match status" value="1"/>
</dbReference>
<dbReference type="HOGENOM" id="CLU_032521_3_1_1"/>
<dbReference type="PANTHER" id="PTHR24414:SF145">
    <property type="entry name" value="F-BOX DOMAIN-CONTAINING PROTEIN"/>
    <property type="match status" value="1"/>
</dbReference>
<name>A0A0D3A4X6_BRAOL</name>
<dbReference type="eggNOG" id="KOG1072">
    <property type="taxonomic scope" value="Eukaryota"/>
</dbReference>
<protein>
    <submittedName>
        <fullName evidence="1">Uncharacterized protein</fullName>
    </submittedName>
</protein>
<dbReference type="EnsemblPlants" id="Bo1g024450.1">
    <property type="protein sequence ID" value="Bo1g024450.1"/>
    <property type="gene ID" value="Bo1g024450"/>
</dbReference>
<dbReference type="Proteomes" id="UP000032141">
    <property type="component" value="Chromosome C1"/>
</dbReference>
<keyword evidence="2" id="KW-1185">Reference proteome</keyword>